<dbReference type="PANTHER" id="PTHR23135">
    <property type="entry name" value="MUR LIGASE FAMILY MEMBER"/>
    <property type="match status" value="1"/>
</dbReference>
<evidence type="ECO:0000313" key="5">
    <source>
        <dbReference type="EMBL" id="CAB4333592.1"/>
    </source>
</evidence>
<dbReference type="SUPFAM" id="SSF53623">
    <property type="entry name" value="MurD-like peptide ligases, catalytic domain"/>
    <property type="match status" value="1"/>
</dbReference>
<gene>
    <name evidence="5" type="ORF">UFOPK4028_00375</name>
</gene>
<dbReference type="SUPFAM" id="SSF53244">
    <property type="entry name" value="MurD-like peptide ligases, peptide-binding domain"/>
    <property type="match status" value="1"/>
</dbReference>
<evidence type="ECO:0000256" key="1">
    <source>
        <dbReference type="ARBA" id="ARBA00005898"/>
    </source>
</evidence>
<dbReference type="InterPro" id="IPR000713">
    <property type="entry name" value="Mur_ligase_N"/>
</dbReference>
<dbReference type="Pfam" id="PF02875">
    <property type="entry name" value="Mur_ligase_C"/>
    <property type="match status" value="1"/>
</dbReference>
<sequence length="484" mass="52644">MANNLSPKVLSKFDSKIFNKDVEVSGVSINANNIEQGQLFIALTGAKNHGLDFLDTAIKNGAAAVLSDREVKSSIPSFIHPKPRELVGEIASWLYEYPFNSLTAIGITGTNGKTTSASLVKQIWEINEIEAGLVGTLGVLIGKDLLKGARTTPEADELQKIAFDLKNHEAKHLVMEVSSHAIDQFRIKGCKYKVVAFTNLSQDHLDYHKTMENYFEAKAKLFTKEYAEMAIINIDTEYGKRLLDKVEIPTLSLSRTDKTADWFYESITQNSEGYAVIIKSQAGNSISGEFKLKGDFNLDNLLLAIAASSLAGLSDSQLSKTINKLASVSGRLEQIDLGQKFTALVDYAHTPDAVDRVLTAARSFTTGKIIAVLGCGGERDAGKRPLMGAALLTGSDVSIFTSDNPRSEKVDQILDEMTVGLVLADKGFIIKDRKEAIKFACDQAKLGDCVLVLGKGHEVGQEVNGIVIPFDDRVELANAIKQVI</sequence>
<feature type="domain" description="Mur ligase C-terminal" evidence="3">
    <location>
        <begin position="330"/>
        <end position="456"/>
    </location>
</feature>
<evidence type="ECO:0000259" key="4">
    <source>
        <dbReference type="Pfam" id="PF08245"/>
    </source>
</evidence>
<dbReference type="Gene3D" id="3.40.1190.10">
    <property type="entry name" value="Mur-like, catalytic domain"/>
    <property type="match status" value="1"/>
</dbReference>
<dbReference type="Pfam" id="PF01225">
    <property type="entry name" value="Mur_ligase"/>
    <property type="match status" value="1"/>
</dbReference>
<evidence type="ECO:0000259" key="3">
    <source>
        <dbReference type="Pfam" id="PF02875"/>
    </source>
</evidence>
<dbReference type="NCBIfam" id="NF001124">
    <property type="entry name" value="PRK00139.1-2"/>
    <property type="match status" value="1"/>
</dbReference>
<reference evidence="5" key="1">
    <citation type="submission" date="2020-05" db="EMBL/GenBank/DDBJ databases">
        <authorList>
            <person name="Chiriac C."/>
            <person name="Salcher M."/>
            <person name="Ghai R."/>
            <person name="Kavagutti S V."/>
        </authorList>
    </citation>
    <scope>NUCLEOTIDE SEQUENCE</scope>
</reference>
<feature type="domain" description="Mur ligase N-terminal catalytic" evidence="2">
    <location>
        <begin position="23"/>
        <end position="71"/>
    </location>
</feature>
<dbReference type="GO" id="GO:0016881">
    <property type="term" value="F:acid-amino acid ligase activity"/>
    <property type="evidence" value="ECO:0007669"/>
    <property type="project" value="InterPro"/>
</dbReference>
<dbReference type="NCBIfam" id="TIGR01085">
    <property type="entry name" value="murE"/>
    <property type="match status" value="1"/>
</dbReference>
<dbReference type="PANTHER" id="PTHR23135:SF4">
    <property type="entry name" value="UDP-N-ACETYLMURAMOYL-L-ALANYL-D-GLUTAMATE--2,6-DIAMINOPIMELATE LIGASE MURE HOMOLOG, CHLOROPLASTIC"/>
    <property type="match status" value="1"/>
</dbReference>
<comment type="similarity">
    <text evidence="1">Belongs to the MurCDEF family. MurE subfamily.</text>
</comment>
<dbReference type="InterPro" id="IPR035911">
    <property type="entry name" value="MurE/MurF_N"/>
</dbReference>
<feature type="domain" description="Mur ligase central" evidence="4">
    <location>
        <begin position="107"/>
        <end position="307"/>
    </location>
</feature>
<dbReference type="Gene3D" id="3.40.1390.10">
    <property type="entry name" value="MurE/MurF, N-terminal domain"/>
    <property type="match status" value="1"/>
</dbReference>
<dbReference type="GO" id="GO:0005737">
    <property type="term" value="C:cytoplasm"/>
    <property type="evidence" value="ECO:0007669"/>
    <property type="project" value="InterPro"/>
</dbReference>
<name>A0A6J5YXI6_9ZZZZ</name>
<dbReference type="InterPro" id="IPR005761">
    <property type="entry name" value="UDP-N-AcMur-Glu-dNH2Pim_ligase"/>
</dbReference>
<proteinExistence type="inferred from homology"/>
<dbReference type="InterPro" id="IPR036615">
    <property type="entry name" value="Mur_ligase_C_dom_sf"/>
</dbReference>
<dbReference type="EMBL" id="CAESAC010000033">
    <property type="protein sequence ID" value="CAB4333592.1"/>
    <property type="molecule type" value="Genomic_DNA"/>
</dbReference>
<dbReference type="HAMAP" id="MF_00208">
    <property type="entry name" value="MurE"/>
    <property type="match status" value="1"/>
</dbReference>
<organism evidence="5">
    <name type="scientific">freshwater metagenome</name>
    <dbReference type="NCBI Taxonomy" id="449393"/>
    <lineage>
        <taxon>unclassified sequences</taxon>
        <taxon>metagenomes</taxon>
        <taxon>ecological metagenomes</taxon>
    </lineage>
</organism>
<dbReference type="InterPro" id="IPR036565">
    <property type="entry name" value="Mur-like_cat_sf"/>
</dbReference>
<dbReference type="InterPro" id="IPR013221">
    <property type="entry name" value="Mur_ligase_cen"/>
</dbReference>
<dbReference type="GO" id="GO:0005524">
    <property type="term" value="F:ATP binding"/>
    <property type="evidence" value="ECO:0007669"/>
    <property type="project" value="InterPro"/>
</dbReference>
<dbReference type="GO" id="GO:0051301">
    <property type="term" value="P:cell division"/>
    <property type="evidence" value="ECO:0007669"/>
    <property type="project" value="InterPro"/>
</dbReference>
<dbReference type="InterPro" id="IPR004101">
    <property type="entry name" value="Mur_ligase_C"/>
</dbReference>
<evidence type="ECO:0000259" key="2">
    <source>
        <dbReference type="Pfam" id="PF01225"/>
    </source>
</evidence>
<dbReference type="Gene3D" id="3.90.190.20">
    <property type="entry name" value="Mur ligase, C-terminal domain"/>
    <property type="match status" value="1"/>
</dbReference>
<dbReference type="SUPFAM" id="SSF63418">
    <property type="entry name" value="MurE/MurF N-terminal domain"/>
    <property type="match status" value="1"/>
</dbReference>
<protein>
    <submittedName>
        <fullName evidence="5">Unannotated protein</fullName>
    </submittedName>
</protein>
<accession>A0A6J5YXI6</accession>
<dbReference type="Pfam" id="PF08245">
    <property type="entry name" value="Mur_ligase_M"/>
    <property type="match status" value="1"/>
</dbReference>
<dbReference type="GO" id="GO:0008360">
    <property type="term" value="P:regulation of cell shape"/>
    <property type="evidence" value="ECO:0007669"/>
    <property type="project" value="InterPro"/>
</dbReference>
<dbReference type="NCBIfam" id="NF001126">
    <property type="entry name" value="PRK00139.1-4"/>
    <property type="match status" value="1"/>
</dbReference>
<dbReference type="AlphaFoldDB" id="A0A6J5YXI6"/>